<evidence type="ECO:0000313" key="2">
    <source>
        <dbReference type="EMBL" id="SVB88008.1"/>
    </source>
</evidence>
<accession>A0A382HL32</accession>
<feature type="non-terminal residue" evidence="2">
    <location>
        <position position="394"/>
    </location>
</feature>
<dbReference type="SUPFAM" id="SSF89796">
    <property type="entry name" value="CoA-transferase family III (CaiB/BaiF)"/>
    <property type="match status" value="1"/>
</dbReference>
<dbReference type="AlphaFoldDB" id="A0A382HL32"/>
<gene>
    <name evidence="2" type="ORF">METZ01_LOCUS240862</name>
</gene>
<evidence type="ECO:0000256" key="1">
    <source>
        <dbReference type="ARBA" id="ARBA00022679"/>
    </source>
</evidence>
<dbReference type="InterPro" id="IPR050483">
    <property type="entry name" value="CoA-transferase_III_domain"/>
</dbReference>
<sequence>MLSPYTVLDLTDHRGELTAMMLGDMGADVIKIEPPLGSSSRQMSPYLEAAPETEQSLQFFSYNRNKRGITLDLQSQPGRQALMSLVEKADFLIESSEPGEMASLGLGFDEMRKLNPRLVYVAITAYGQDGPYSGFAANDLTLAAMGGPMSLQGHPDRPPLRITVPQVWLQASAEAAVGAMTAHALMVQTVQAQFVDVSAQAAMVWTMLHGMAAYAIQGYDINRGGSELQLGAMKVPVVFECADGYVVMINVGSTMVKFVHWLVEDGIVPQEWIDGEDWPTYERRFLQDMPVTYPLEETVEATRRYLRKYTKRELLERGLREDITIAPVSTIEDLTRFRQLEERGFWLQAPLADGRGVSVPGLFARLTKTPMDVRRWAPTLGQHNAEILGEKLGL</sequence>
<reference evidence="2" key="1">
    <citation type="submission" date="2018-05" db="EMBL/GenBank/DDBJ databases">
        <authorList>
            <person name="Lanie J.A."/>
            <person name="Ng W.-L."/>
            <person name="Kazmierczak K.M."/>
            <person name="Andrzejewski T.M."/>
            <person name="Davidsen T.M."/>
            <person name="Wayne K.J."/>
            <person name="Tettelin H."/>
            <person name="Glass J.I."/>
            <person name="Rusch D."/>
            <person name="Podicherti R."/>
            <person name="Tsui H.-C.T."/>
            <person name="Winkler M.E."/>
        </authorList>
    </citation>
    <scope>NUCLEOTIDE SEQUENCE</scope>
</reference>
<dbReference type="GO" id="GO:0008410">
    <property type="term" value="F:CoA-transferase activity"/>
    <property type="evidence" value="ECO:0007669"/>
    <property type="project" value="TreeGrafter"/>
</dbReference>
<dbReference type="EMBL" id="UINC01061920">
    <property type="protein sequence ID" value="SVB88008.1"/>
    <property type="molecule type" value="Genomic_DNA"/>
</dbReference>
<dbReference type="InterPro" id="IPR023606">
    <property type="entry name" value="CoA-Trfase_III_dom_1_sf"/>
</dbReference>
<dbReference type="PANTHER" id="PTHR48207:SF3">
    <property type="entry name" value="SUCCINATE--HYDROXYMETHYLGLUTARATE COA-TRANSFERASE"/>
    <property type="match status" value="1"/>
</dbReference>
<name>A0A382HL32_9ZZZZ</name>
<dbReference type="Gene3D" id="3.40.50.10540">
    <property type="entry name" value="Crotonobetainyl-coa:carnitine coa-transferase, domain 1"/>
    <property type="match status" value="1"/>
</dbReference>
<protein>
    <recommendedName>
        <fullName evidence="3">CoA transferase</fullName>
    </recommendedName>
</protein>
<evidence type="ECO:0008006" key="3">
    <source>
        <dbReference type="Google" id="ProtNLM"/>
    </source>
</evidence>
<keyword evidence="1" id="KW-0808">Transferase</keyword>
<organism evidence="2">
    <name type="scientific">marine metagenome</name>
    <dbReference type="NCBI Taxonomy" id="408172"/>
    <lineage>
        <taxon>unclassified sequences</taxon>
        <taxon>metagenomes</taxon>
        <taxon>ecological metagenomes</taxon>
    </lineage>
</organism>
<dbReference type="PANTHER" id="PTHR48207">
    <property type="entry name" value="SUCCINATE--HYDROXYMETHYLGLUTARATE COA-TRANSFERASE"/>
    <property type="match status" value="1"/>
</dbReference>
<proteinExistence type="predicted"/>
<dbReference type="InterPro" id="IPR003673">
    <property type="entry name" value="CoA-Trfase_fam_III"/>
</dbReference>
<dbReference type="InterPro" id="IPR044855">
    <property type="entry name" value="CoA-Trfase_III_dom3_sf"/>
</dbReference>
<dbReference type="Gene3D" id="3.30.1540.10">
    <property type="entry name" value="formyl-coa transferase, domain 3"/>
    <property type="match status" value="1"/>
</dbReference>
<dbReference type="Pfam" id="PF02515">
    <property type="entry name" value="CoA_transf_3"/>
    <property type="match status" value="1"/>
</dbReference>